<evidence type="ECO:0000313" key="4">
    <source>
        <dbReference type="WormBase" id="CBG25890"/>
    </source>
</evidence>
<keyword evidence="3" id="KW-1185">Reference proteome</keyword>
<keyword evidence="1" id="KW-1133">Transmembrane helix</keyword>
<keyword evidence="1" id="KW-0812">Transmembrane</keyword>
<evidence type="ECO:0000313" key="3">
    <source>
        <dbReference type="Proteomes" id="UP000008549"/>
    </source>
</evidence>
<organism evidence="2 3">
    <name type="scientific">Caenorhabditis briggsae</name>
    <dbReference type="NCBI Taxonomy" id="6238"/>
    <lineage>
        <taxon>Eukaryota</taxon>
        <taxon>Metazoa</taxon>
        <taxon>Ecdysozoa</taxon>
        <taxon>Nematoda</taxon>
        <taxon>Chromadorea</taxon>
        <taxon>Rhabditida</taxon>
        <taxon>Rhabditina</taxon>
        <taxon>Rhabditomorpha</taxon>
        <taxon>Rhabditoidea</taxon>
        <taxon>Rhabditidae</taxon>
        <taxon>Peloderinae</taxon>
        <taxon>Caenorhabditis</taxon>
    </lineage>
</organism>
<dbReference type="InParanoid" id="B6IHP5"/>
<reference evidence="2 3" key="2">
    <citation type="journal article" date="2011" name="PLoS Genet.">
        <title>Caenorhabditis briggsae recombinant inbred line genotypes reveal inter-strain incompatibility and the evolution of recombination.</title>
        <authorList>
            <person name="Ross J.A."/>
            <person name="Koboldt D.C."/>
            <person name="Staisch J.E."/>
            <person name="Chamberlin H.M."/>
            <person name="Gupta B.P."/>
            <person name="Miller R.D."/>
            <person name="Baird S.E."/>
            <person name="Haag E.S."/>
        </authorList>
    </citation>
    <scope>NUCLEOTIDE SEQUENCE [LARGE SCALE GENOMIC DNA]</scope>
    <source>
        <strain evidence="2 3">AF16</strain>
    </source>
</reference>
<accession>B6IHP5</accession>
<sequence length="152" mass="17684">MDSTLSDPPPSYDEAWERYLFTKTNFFIFWCLLMLNIFTAFYELGAFHIVVYVILCGVYIALISATLLRMHLILSVLFLALITTMITVTGIITVEYVLEEDLKPFTVTLLIGSIFMLLVQYWILRILDKHMEIREYLEDIERLLEAGGIQVM</sequence>
<evidence type="ECO:0000256" key="1">
    <source>
        <dbReference type="SAM" id="Phobius"/>
    </source>
</evidence>
<dbReference type="GeneID" id="68917372"/>
<protein>
    <submittedName>
        <fullName evidence="2">Protein CBG25890</fullName>
    </submittedName>
</protein>
<dbReference type="AlphaFoldDB" id="B6IHP5"/>
<dbReference type="CTD" id="68917372"/>
<dbReference type="EMBL" id="HE601459">
    <property type="protein sequence ID" value="CAR99401.1"/>
    <property type="molecule type" value="Genomic_DNA"/>
</dbReference>
<keyword evidence="1" id="KW-0472">Membrane</keyword>
<feature type="transmembrane region" description="Helical" evidence="1">
    <location>
        <begin position="49"/>
        <end position="68"/>
    </location>
</feature>
<reference evidence="2 3" key="1">
    <citation type="journal article" date="2003" name="PLoS Biol.">
        <title>The genome sequence of Caenorhabditis briggsae: a platform for comparative genomics.</title>
        <authorList>
            <person name="Stein L.D."/>
            <person name="Bao Z."/>
            <person name="Blasiar D."/>
            <person name="Blumenthal T."/>
            <person name="Brent M.R."/>
            <person name="Chen N."/>
            <person name="Chinwalla A."/>
            <person name="Clarke L."/>
            <person name="Clee C."/>
            <person name="Coghlan A."/>
            <person name="Coulson A."/>
            <person name="D'Eustachio P."/>
            <person name="Fitch D.H."/>
            <person name="Fulton L.A."/>
            <person name="Fulton R.E."/>
            <person name="Griffiths-Jones S."/>
            <person name="Harris T.W."/>
            <person name="Hillier L.W."/>
            <person name="Kamath R."/>
            <person name="Kuwabara P.E."/>
            <person name="Mardis E.R."/>
            <person name="Marra M.A."/>
            <person name="Miner T.L."/>
            <person name="Minx P."/>
            <person name="Mullikin J.C."/>
            <person name="Plumb R.W."/>
            <person name="Rogers J."/>
            <person name="Schein J.E."/>
            <person name="Sohrmann M."/>
            <person name="Spieth J."/>
            <person name="Stajich J.E."/>
            <person name="Wei C."/>
            <person name="Willey D."/>
            <person name="Wilson R.K."/>
            <person name="Durbin R."/>
            <person name="Waterston R.H."/>
        </authorList>
    </citation>
    <scope>NUCLEOTIDE SEQUENCE [LARGE SCALE GENOMIC DNA]</scope>
    <source>
        <strain evidence="2 3">AF16</strain>
    </source>
</reference>
<feature type="transmembrane region" description="Helical" evidence="1">
    <location>
        <begin position="26"/>
        <end position="43"/>
    </location>
</feature>
<dbReference type="Proteomes" id="UP000008549">
    <property type="component" value="Unassembled WGS sequence"/>
</dbReference>
<evidence type="ECO:0000313" key="2">
    <source>
        <dbReference type="EMBL" id="CAR99401.1"/>
    </source>
</evidence>
<gene>
    <name evidence="2 4" type="ORF">CBG25890</name>
    <name evidence="2" type="ORF">CBG_25890</name>
</gene>
<dbReference type="RefSeq" id="XP_045098964.1">
    <property type="nucleotide sequence ID" value="XM_045244192.1"/>
</dbReference>
<feature type="transmembrane region" description="Helical" evidence="1">
    <location>
        <begin position="104"/>
        <end position="124"/>
    </location>
</feature>
<name>B6IHP5_CAEBR</name>
<proteinExistence type="predicted"/>
<dbReference type="HOGENOM" id="CLU_1723955_0_0_1"/>
<dbReference type="KEGG" id="cbr:CBG_25890"/>
<feature type="transmembrane region" description="Helical" evidence="1">
    <location>
        <begin position="75"/>
        <end position="98"/>
    </location>
</feature>
<dbReference type="WormBase" id="CBG25890">
    <property type="protein sequence ID" value="CBP38776"/>
    <property type="gene ID" value="WBGene00087304"/>
</dbReference>